<evidence type="ECO:0000256" key="1">
    <source>
        <dbReference type="ARBA" id="ARBA00002154"/>
    </source>
</evidence>
<dbReference type="HOGENOM" id="CLU_152663_2_1_1"/>
<comment type="function">
    <text evidence="1 9">Involved in the early part of the secretory pathway.</text>
</comment>
<keyword evidence="7" id="KW-0333">Golgi apparatus</keyword>
<organism evidence="10 11">
    <name type="scientific">Vittaforma corneae (strain ATCC 50505)</name>
    <name type="common">Microsporidian parasite</name>
    <name type="synonym">Nosema corneum</name>
    <dbReference type="NCBI Taxonomy" id="993615"/>
    <lineage>
        <taxon>Eukaryota</taxon>
        <taxon>Fungi</taxon>
        <taxon>Fungi incertae sedis</taxon>
        <taxon>Microsporidia</taxon>
        <taxon>Nosematidae</taxon>
        <taxon>Vittaforma</taxon>
    </lineage>
</organism>
<comment type="similarity">
    <text evidence="3 9">Belongs to the KISH family.</text>
</comment>
<dbReference type="OrthoDB" id="10034655at2759"/>
<dbReference type="GO" id="GO:0000139">
    <property type="term" value="C:Golgi membrane"/>
    <property type="evidence" value="ECO:0007669"/>
    <property type="project" value="UniProtKB-SubCell"/>
</dbReference>
<gene>
    <name evidence="10" type="ORF">VICG_01724</name>
</gene>
<keyword evidence="5" id="KW-0732">Signal</keyword>
<dbReference type="InterPro" id="IPR051523">
    <property type="entry name" value="KISH_domain"/>
</dbReference>
<dbReference type="AlphaFoldDB" id="L2GL58"/>
<dbReference type="GeneID" id="19882434"/>
<dbReference type="Proteomes" id="UP000011082">
    <property type="component" value="Unassembled WGS sequence"/>
</dbReference>
<evidence type="ECO:0000256" key="2">
    <source>
        <dbReference type="ARBA" id="ARBA00004614"/>
    </source>
</evidence>
<dbReference type="RefSeq" id="XP_007605169.1">
    <property type="nucleotide sequence ID" value="XM_007605107.1"/>
</dbReference>
<evidence type="ECO:0000256" key="4">
    <source>
        <dbReference type="ARBA" id="ARBA00022692"/>
    </source>
</evidence>
<evidence type="ECO:0000313" key="10">
    <source>
        <dbReference type="EMBL" id="ELA41235.1"/>
    </source>
</evidence>
<dbReference type="STRING" id="993615.L2GL58"/>
<dbReference type="InParanoid" id="L2GL58"/>
<keyword evidence="11" id="KW-1185">Reference proteome</keyword>
<dbReference type="Pfam" id="PF06842">
    <property type="entry name" value="DUF1242"/>
    <property type="match status" value="1"/>
</dbReference>
<evidence type="ECO:0000256" key="5">
    <source>
        <dbReference type="ARBA" id="ARBA00022729"/>
    </source>
</evidence>
<evidence type="ECO:0000313" key="11">
    <source>
        <dbReference type="Proteomes" id="UP000011082"/>
    </source>
</evidence>
<comment type="subcellular location">
    <subcellularLocation>
        <location evidence="2">Golgi apparatus membrane</location>
        <topology evidence="2">Single-pass type I membrane protein</topology>
    </subcellularLocation>
</comment>
<evidence type="ECO:0000256" key="7">
    <source>
        <dbReference type="ARBA" id="ARBA00023034"/>
    </source>
</evidence>
<keyword evidence="4" id="KW-0812">Transmembrane</keyword>
<evidence type="ECO:0000256" key="9">
    <source>
        <dbReference type="RuleBase" id="RU910717"/>
    </source>
</evidence>
<proteinExistence type="inferred from homology"/>
<sequence>MSALFNFESFLRLAILMICTSTYLKRKFPTIFSKKNGWYSLLYKCCIIGERLSPFVGILCLFFGLKRLVNFF</sequence>
<evidence type="ECO:0000256" key="8">
    <source>
        <dbReference type="ARBA" id="ARBA00023136"/>
    </source>
</evidence>
<dbReference type="InterPro" id="IPR009653">
    <property type="entry name" value="Ksh1"/>
</dbReference>
<dbReference type="EMBL" id="JH370147">
    <property type="protein sequence ID" value="ELA41235.1"/>
    <property type="molecule type" value="Genomic_DNA"/>
</dbReference>
<feature type="non-terminal residue" evidence="10">
    <location>
        <position position="72"/>
    </location>
</feature>
<keyword evidence="8" id="KW-0472">Membrane</keyword>
<protein>
    <recommendedName>
        <fullName evidence="9">Protein kish</fullName>
    </recommendedName>
</protein>
<dbReference type="OMA" id="ICSCTYV"/>
<keyword evidence="6" id="KW-1133">Transmembrane helix</keyword>
<evidence type="ECO:0000256" key="3">
    <source>
        <dbReference type="ARBA" id="ARBA00008961"/>
    </source>
</evidence>
<reference evidence="11" key="1">
    <citation type="submission" date="2011-05" db="EMBL/GenBank/DDBJ databases">
        <title>The genome sequence of Vittaforma corneae strain ATCC 50505.</title>
        <authorList>
            <consortium name="The Broad Institute Genome Sequencing Platform"/>
            <person name="Cuomo C."/>
            <person name="Didier E."/>
            <person name="Bowers L."/>
            <person name="Young S.K."/>
            <person name="Zeng Q."/>
            <person name="Gargeya S."/>
            <person name="Fitzgerald M."/>
            <person name="Haas B."/>
            <person name="Abouelleil A."/>
            <person name="Alvarado L."/>
            <person name="Arachchi H.M."/>
            <person name="Berlin A."/>
            <person name="Chapman S.B."/>
            <person name="Gearin G."/>
            <person name="Goldberg J."/>
            <person name="Griggs A."/>
            <person name="Gujja S."/>
            <person name="Hansen M."/>
            <person name="Heiman D."/>
            <person name="Howarth C."/>
            <person name="Larimer J."/>
            <person name="Lui A."/>
            <person name="MacDonald P.J.P."/>
            <person name="McCowen C."/>
            <person name="Montmayeur A."/>
            <person name="Murphy C."/>
            <person name="Neiman D."/>
            <person name="Pearson M."/>
            <person name="Priest M."/>
            <person name="Roberts A."/>
            <person name="Saif S."/>
            <person name="Shea T."/>
            <person name="Sisk P."/>
            <person name="Stolte C."/>
            <person name="Sykes S."/>
            <person name="Wortman J."/>
            <person name="Nusbaum C."/>
            <person name="Birren B."/>
        </authorList>
    </citation>
    <scope>NUCLEOTIDE SEQUENCE [LARGE SCALE GENOMIC DNA]</scope>
    <source>
        <strain evidence="11">ATCC 50505</strain>
    </source>
</reference>
<dbReference type="VEuPathDB" id="MicrosporidiaDB:VICG_01724"/>
<dbReference type="PANTHER" id="PTHR13229">
    <property type="entry name" value="PROTEIN KISH-A"/>
    <property type="match status" value="1"/>
</dbReference>
<evidence type="ECO:0000256" key="6">
    <source>
        <dbReference type="ARBA" id="ARBA00022989"/>
    </source>
</evidence>
<dbReference type="FunCoup" id="L2GL58">
    <property type="interactions" value="66"/>
</dbReference>
<accession>L2GL58</accession>
<name>L2GL58_VITCO</name>